<dbReference type="PANTHER" id="PTHR31339">
    <property type="entry name" value="PECTIN LYASE-RELATED"/>
    <property type="match status" value="1"/>
</dbReference>
<dbReference type="GO" id="GO:0016829">
    <property type="term" value="F:lyase activity"/>
    <property type="evidence" value="ECO:0007669"/>
    <property type="project" value="UniProtKB-KW"/>
</dbReference>
<evidence type="ECO:0000256" key="5">
    <source>
        <dbReference type="SAM" id="SignalP"/>
    </source>
</evidence>
<dbReference type="InterPro" id="IPR000743">
    <property type="entry name" value="Glyco_hydro_28"/>
</dbReference>
<dbReference type="GO" id="GO:0004650">
    <property type="term" value="F:polygalacturonase activity"/>
    <property type="evidence" value="ECO:0007669"/>
    <property type="project" value="InterPro"/>
</dbReference>
<name>A0A1H7XZX9_OLID1</name>
<keyword evidence="3 4" id="KW-0326">Glycosidase</keyword>
<dbReference type="STRING" id="407022.SAMN05661044_05084"/>
<proteinExistence type="inferred from homology"/>
<dbReference type="Gene3D" id="2.160.20.10">
    <property type="entry name" value="Single-stranded right-handed beta-helix, Pectin lyase-like"/>
    <property type="match status" value="1"/>
</dbReference>
<dbReference type="GO" id="GO:0005975">
    <property type="term" value="P:carbohydrate metabolic process"/>
    <property type="evidence" value="ECO:0007669"/>
    <property type="project" value="InterPro"/>
</dbReference>
<dbReference type="InterPro" id="IPR011050">
    <property type="entry name" value="Pectin_lyase_fold/virulence"/>
</dbReference>
<evidence type="ECO:0000256" key="3">
    <source>
        <dbReference type="ARBA" id="ARBA00023295"/>
    </source>
</evidence>
<keyword evidence="2 4" id="KW-0378">Hydrolase</keyword>
<evidence type="ECO:0000313" key="6">
    <source>
        <dbReference type="EMBL" id="SEM39482.1"/>
    </source>
</evidence>
<evidence type="ECO:0000256" key="1">
    <source>
        <dbReference type="ARBA" id="ARBA00008834"/>
    </source>
</evidence>
<sequence length="454" mass="51230">MMRYLFIFLTLYFSAFYANAEEGVALTKIKVAAPFEMPEIQIPDFSRCKRLLITDFGADQTNKDKTTQAIASAISKANEIGGGVVVIPSGEWLTGKIHLKSNVNLHLEKGAVLLFSEDPADYLPAVHASWEGMECYNYSPLIYAYQCKNIAITGEGEIKAKMDVWKKWFARPQAHMESIKRLYNLAWSRTPIESRQMVDDTAHLRPQFIQFNRSENILLEGISITNSPFWTIHPYLAKNVVIRKVKVYAHGHNNDGVDPEMSQNVLIEDCFFDQGDDAIAIKSGRNPEGWRLKIPSKNVVIRNCIVKNGHQLVAIGSELSGGIEHVFVDNCEVLEGAKLNHLVFIKTNERMGGYVKKVYASNLKAGKIDLGILGIETDVLYQWRTLVPTYERRLTPIKDIFLENISVSDVQFVSRILGEEELPISNVSLKKLKATHVQGEKYISKHVENIDISN</sequence>
<dbReference type="SUPFAM" id="SSF51126">
    <property type="entry name" value="Pectin lyase-like"/>
    <property type="match status" value="1"/>
</dbReference>
<evidence type="ECO:0000256" key="4">
    <source>
        <dbReference type="RuleBase" id="RU361169"/>
    </source>
</evidence>
<dbReference type="InterPro" id="IPR051801">
    <property type="entry name" value="GH28_Enzymes"/>
</dbReference>
<feature type="chain" id="PRO_5011502848" evidence="5">
    <location>
        <begin position="21"/>
        <end position="454"/>
    </location>
</feature>
<reference evidence="7" key="1">
    <citation type="submission" date="2016-10" db="EMBL/GenBank/DDBJ databases">
        <authorList>
            <person name="Varghese N."/>
            <person name="Submissions S."/>
        </authorList>
    </citation>
    <scope>NUCLEOTIDE SEQUENCE [LARGE SCALE GENOMIC DNA]</scope>
    <source>
        <strain evidence="7">DSM 18733</strain>
    </source>
</reference>
<keyword evidence="5" id="KW-0732">Signal</keyword>
<gene>
    <name evidence="6" type="ORF">SAMN05661044_05084</name>
</gene>
<feature type="signal peptide" evidence="5">
    <location>
        <begin position="1"/>
        <end position="20"/>
    </location>
</feature>
<dbReference type="PANTHER" id="PTHR31339:SF9">
    <property type="entry name" value="PLASMIN AND FIBRONECTIN-BINDING PROTEIN A"/>
    <property type="match status" value="1"/>
</dbReference>
<comment type="similarity">
    <text evidence="1 4">Belongs to the glycosyl hydrolase 28 family.</text>
</comment>
<accession>A0A1H7XZX9</accession>
<keyword evidence="6" id="KW-0456">Lyase</keyword>
<organism evidence="6 7">
    <name type="scientific">Olivibacter domesticus</name>
    <name type="common">Pseudosphingobacterium domesticum</name>
    <dbReference type="NCBI Taxonomy" id="407022"/>
    <lineage>
        <taxon>Bacteria</taxon>
        <taxon>Pseudomonadati</taxon>
        <taxon>Bacteroidota</taxon>
        <taxon>Sphingobacteriia</taxon>
        <taxon>Sphingobacteriales</taxon>
        <taxon>Sphingobacteriaceae</taxon>
        <taxon>Olivibacter</taxon>
    </lineage>
</organism>
<evidence type="ECO:0000256" key="2">
    <source>
        <dbReference type="ARBA" id="ARBA00022801"/>
    </source>
</evidence>
<protein>
    <submittedName>
        <fullName evidence="6">Pectate lyase superfamily protein</fullName>
    </submittedName>
</protein>
<dbReference type="InterPro" id="IPR012334">
    <property type="entry name" value="Pectin_lyas_fold"/>
</dbReference>
<dbReference type="EMBL" id="FOAF01000011">
    <property type="protein sequence ID" value="SEM39482.1"/>
    <property type="molecule type" value="Genomic_DNA"/>
</dbReference>
<keyword evidence="7" id="KW-1185">Reference proteome</keyword>
<dbReference type="Pfam" id="PF00295">
    <property type="entry name" value="Glyco_hydro_28"/>
    <property type="match status" value="1"/>
</dbReference>
<dbReference type="AlphaFoldDB" id="A0A1H7XZX9"/>
<dbReference type="OrthoDB" id="9795222at2"/>
<dbReference type="RefSeq" id="WP_093331299.1">
    <property type="nucleotide sequence ID" value="NZ_FOAF01000011.1"/>
</dbReference>
<dbReference type="Proteomes" id="UP000199421">
    <property type="component" value="Unassembled WGS sequence"/>
</dbReference>
<evidence type="ECO:0000313" key="7">
    <source>
        <dbReference type="Proteomes" id="UP000199421"/>
    </source>
</evidence>